<feature type="domain" description="Mce/MlaD" evidence="2">
    <location>
        <begin position="45"/>
        <end position="117"/>
    </location>
</feature>
<evidence type="ECO:0000313" key="4">
    <source>
        <dbReference type="Proteomes" id="UP001479933"/>
    </source>
</evidence>
<evidence type="ECO:0000313" key="3">
    <source>
        <dbReference type="EMBL" id="WYY08005.1"/>
    </source>
</evidence>
<dbReference type="InterPro" id="IPR005693">
    <property type="entry name" value="Mce"/>
</dbReference>
<evidence type="ECO:0000259" key="2">
    <source>
        <dbReference type="Pfam" id="PF02470"/>
    </source>
</evidence>
<protein>
    <submittedName>
        <fullName evidence="3">MCE family protein</fullName>
    </submittedName>
</protein>
<sequence>MTFRQVREVRQRKRYGGRVVLVLLLVAAIVAGLWFTLVREPDIRTVRAEFEFTNGLYEGSKVTVLGVPVGRVESLTPRGDRVVVEMTIDGDVTLPAGVHALIENASVISERHLDLAPAYTGGPALDDGATIPLTRTRAPISFDQLLGSMSTITDVLSPDKGSAGGAGNGDLGALLNRTAQAWDGGGERFNRALSQLASASGLVGARSGDIEGLVVSLDTLMNSFRAKQVSLDGLVRSMSALSDQWRDQDVTTPINDLKTVFDQINQFVTDHAGDVGTVAANLEELGTVLAANRSGLAEFMDLAPLMMQNLSSTVGPDRRGRIRLNVSTTLTQFRTLKPLCEKFPMPLCTGAGLTNPISFPISMSDPLGIVSAITGQSPSAPKKGQR</sequence>
<dbReference type="NCBIfam" id="TIGR00996">
    <property type="entry name" value="Mtu_fam_mce"/>
    <property type="match status" value="1"/>
</dbReference>
<dbReference type="InterPro" id="IPR052336">
    <property type="entry name" value="MlaD_Phospholipid_Transporter"/>
</dbReference>
<name>A0ABZ2U313_9ACTN</name>
<dbReference type="EMBL" id="CP136137">
    <property type="protein sequence ID" value="WYY08005.1"/>
    <property type="molecule type" value="Genomic_DNA"/>
</dbReference>
<organism evidence="3 4">
    <name type="scientific">Gordonia hydrophobica</name>
    <dbReference type="NCBI Taxonomy" id="40516"/>
    <lineage>
        <taxon>Bacteria</taxon>
        <taxon>Bacillati</taxon>
        <taxon>Actinomycetota</taxon>
        <taxon>Actinomycetes</taxon>
        <taxon>Mycobacteriales</taxon>
        <taxon>Gordoniaceae</taxon>
        <taxon>Gordonia</taxon>
    </lineage>
</organism>
<dbReference type="PANTHER" id="PTHR33371:SF4">
    <property type="entry name" value="INTERMEMBRANE PHOSPHOLIPID TRANSPORT SYSTEM BINDING PROTEIN MLAD"/>
    <property type="match status" value="1"/>
</dbReference>
<keyword evidence="1" id="KW-1133">Transmembrane helix</keyword>
<keyword evidence="1" id="KW-0472">Membrane</keyword>
<dbReference type="Proteomes" id="UP001479933">
    <property type="component" value="Chromosome"/>
</dbReference>
<keyword evidence="1" id="KW-0812">Transmembrane</keyword>
<dbReference type="RefSeq" id="WP_066167272.1">
    <property type="nucleotide sequence ID" value="NZ_CP136137.1"/>
</dbReference>
<proteinExistence type="predicted"/>
<dbReference type="PANTHER" id="PTHR33371">
    <property type="entry name" value="INTERMEMBRANE PHOSPHOLIPID TRANSPORT SYSTEM BINDING PROTEIN MLAD-RELATED"/>
    <property type="match status" value="1"/>
</dbReference>
<gene>
    <name evidence="3" type="ORF">RVF87_02660</name>
</gene>
<evidence type="ECO:0000256" key="1">
    <source>
        <dbReference type="SAM" id="Phobius"/>
    </source>
</evidence>
<reference evidence="3 4" key="1">
    <citation type="journal article" date="2023" name="Virus Evol.">
        <title>Computational host range prediction-The good, the bad, and the ugly.</title>
        <authorList>
            <person name="Howell A.A."/>
            <person name="Versoza C.J."/>
            <person name="Pfeifer S.P."/>
        </authorList>
    </citation>
    <scope>NUCLEOTIDE SEQUENCE [LARGE SCALE GENOMIC DNA]</scope>
    <source>
        <strain evidence="3 4">1610/1b</strain>
    </source>
</reference>
<accession>A0ABZ2U313</accession>
<dbReference type="InterPro" id="IPR003399">
    <property type="entry name" value="Mce/MlaD"/>
</dbReference>
<dbReference type="Pfam" id="PF02470">
    <property type="entry name" value="MlaD"/>
    <property type="match status" value="1"/>
</dbReference>
<feature type="transmembrane region" description="Helical" evidence="1">
    <location>
        <begin position="20"/>
        <end position="37"/>
    </location>
</feature>
<keyword evidence="4" id="KW-1185">Reference proteome</keyword>